<feature type="transmembrane region" description="Helical" evidence="8">
    <location>
        <begin position="196"/>
        <end position="216"/>
    </location>
</feature>
<evidence type="ECO:0000256" key="1">
    <source>
        <dbReference type="ARBA" id="ARBA00004651"/>
    </source>
</evidence>
<evidence type="ECO:0000256" key="5">
    <source>
        <dbReference type="ARBA" id="ARBA00022692"/>
    </source>
</evidence>
<dbReference type="GO" id="GO:0005886">
    <property type="term" value="C:plasma membrane"/>
    <property type="evidence" value="ECO:0007669"/>
    <property type="project" value="UniProtKB-SubCell"/>
</dbReference>
<evidence type="ECO:0000256" key="2">
    <source>
        <dbReference type="ARBA" id="ARBA00022475"/>
    </source>
</evidence>
<dbReference type="InterPro" id="IPR050297">
    <property type="entry name" value="LipidA_mod_glycosyltrf_83"/>
</dbReference>
<sequence>MLLPLFFVGVYLTHITLLRLPYYWDEAGYYIPAAYDFFRTGSLIPSTTLSNAHPPLPSIYLAFWWKLGGMVPSVTRTAMCLIAALALLACYRIALVLTGRVDVAATTAILTALYPVWFAQSTLAHADVFAAAATLWALSFVFQGGFRQYVTAAVLFSIAALCKETAIAVPLSLLLFELAVSLKTRSIRATSNPLTLRLKALLLIVPALPLALWYVYHSHKTGFVFGNPEYLRYNATATLTPMRVLLALGHRILHITVYMNLFVPVLCMFAAMILPALPEESGPLRPRVPFDAQAKIYAIISTNLLLFSVLGGALLTRYLLPLYPLMVLLCVNTWRRRVRYWPALALLTAVAFFAGFRLNPPYRFAPEDNLAYADVIRLHQQAIGRIVRQYPNATVLTAWPATDELSKPELGYVRRPVAVIKIEDFSPPEIQRATQITDSYSVALAFSTKYDPPNLPFSLGPKSEALDARFFGFHHDLTPIAIAEELDGRVVWEGERHGQWAAVLHFDRPQLAALPER</sequence>
<feature type="transmembrane region" description="Helical" evidence="8">
    <location>
        <begin position="340"/>
        <end position="358"/>
    </location>
</feature>
<feature type="domain" description="Glycosyltransferase RgtA/B/C/D-like" evidence="9">
    <location>
        <begin position="53"/>
        <end position="208"/>
    </location>
</feature>
<evidence type="ECO:0000256" key="4">
    <source>
        <dbReference type="ARBA" id="ARBA00022679"/>
    </source>
</evidence>
<keyword evidence="4" id="KW-0808">Transferase</keyword>
<keyword evidence="5 8" id="KW-0812">Transmembrane</keyword>
<dbReference type="PANTHER" id="PTHR33908:SF11">
    <property type="entry name" value="MEMBRANE PROTEIN"/>
    <property type="match status" value="1"/>
</dbReference>
<organism evidence="10 11">
    <name type="scientific">Acidisarcina polymorpha</name>
    <dbReference type="NCBI Taxonomy" id="2211140"/>
    <lineage>
        <taxon>Bacteria</taxon>
        <taxon>Pseudomonadati</taxon>
        <taxon>Acidobacteriota</taxon>
        <taxon>Terriglobia</taxon>
        <taxon>Terriglobales</taxon>
        <taxon>Acidobacteriaceae</taxon>
        <taxon>Acidisarcina</taxon>
    </lineage>
</organism>
<evidence type="ECO:0000313" key="10">
    <source>
        <dbReference type="EMBL" id="AXC09440.1"/>
    </source>
</evidence>
<keyword evidence="3" id="KW-0328">Glycosyltransferase</keyword>
<keyword evidence="2" id="KW-1003">Cell membrane</keyword>
<proteinExistence type="predicted"/>
<evidence type="ECO:0000256" key="3">
    <source>
        <dbReference type="ARBA" id="ARBA00022676"/>
    </source>
</evidence>
<feature type="transmembrane region" description="Helical" evidence="8">
    <location>
        <begin position="103"/>
        <end position="119"/>
    </location>
</feature>
<evidence type="ECO:0000256" key="6">
    <source>
        <dbReference type="ARBA" id="ARBA00022989"/>
    </source>
</evidence>
<dbReference type="AlphaFoldDB" id="A0A2Z5FRW6"/>
<feature type="transmembrane region" description="Helical" evidence="8">
    <location>
        <begin position="77"/>
        <end position="97"/>
    </location>
</feature>
<dbReference type="GO" id="GO:0009103">
    <property type="term" value="P:lipopolysaccharide biosynthetic process"/>
    <property type="evidence" value="ECO:0007669"/>
    <property type="project" value="UniProtKB-ARBA"/>
</dbReference>
<keyword evidence="7 8" id="KW-0472">Membrane</keyword>
<reference evidence="10 11" key="1">
    <citation type="journal article" date="2018" name="Front. Microbiol.">
        <title>Hydrolytic Capabilities as a Key to Environmental Success: Chitinolytic and Cellulolytic Acidobacteria From Acidic Sub-arctic Soils and Boreal Peatlands.</title>
        <authorList>
            <person name="Belova S.E."/>
            <person name="Ravin N.V."/>
            <person name="Pankratov T.A."/>
            <person name="Rakitin A.L."/>
            <person name="Ivanova A.A."/>
            <person name="Beletsky A.V."/>
            <person name="Mardanov A.V."/>
            <person name="Sinninghe Damste J.S."/>
            <person name="Dedysh S.N."/>
        </authorList>
    </citation>
    <scope>NUCLEOTIDE SEQUENCE [LARGE SCALE GENOMIC DNA]</scope>
    <source>
        <strain evidence="10 11">SBC82</strain>
    </source>
</reference>
<evidence type="ECO:0000256" key="8">
    <source>
        <dbReference type="SAM" id="Phobius"/>
    </source>
</evidence>
<dbReference type="Proteomes" id="UP000253606">
    <property type="component" value="Chromosome"/>
</dbReference>
<protein>
    <recommendedName>
        <fullName evidence="9">Glycosyltransferase RgtA/B/C/D-like domain-containing protein</fullName>
    </recommendedName>
</protein>
<evidence type="ECO:0000259" key="9">
    <source>
        <dbReference type="Pfam" id="PF13231"/>
    </source>
</evidence>
<dbReference type="Pfam" id="PF13231">
    <property type="entry name" value="PMT_2"/>
    <property type="match status" value="1"/>
</dbReference>
<gene>
    <name evidence="10" type="ORF">ACPOL_0053</name>
</gene>
<feature type="transmembrane region" description="Helical" evidence="8">
    <location>
        <begin position="252"/>
        <end position="275"/>
    </location>
</feature>
<name>A0A2Z5FRW6_9BACT</name>
<evidence type="ECO:0000313" key="11">
    <source>
        <dbReference type="Proteomes" id="UP000253606"/>
    </source>
</evidence>
<feature type="transmembrane region" description="Helical" evidence="8">
    <location>
        <begin position="296"/>
        <end position="320"/>
    </location>
</feature>
<dbReference type="GO" id="GO:0016763">
    <property type="term" value="F:pentosyltransferase activity"/>
    <property type="evidence" value="ECO:0007669"/>
    <property type="project" value="TreeGrafter"/>
</dbReference>
<keyword evidence="6 8" id="KW-1133">Transmembrane helix</keyword>
<keyword evidence="11" id="KW-1185">Reference proteome</keyword>
<dbReference type="KEGG" id="abas:ACPOL_0053"/>
<dbReference type="InterPro" id="IPR038731">
    <property type="entry name" value="RgtA/B/C-like"/>
</dbReference>
<feature type="transmembrane region" description="Helical" evidence="8">
    <location>
        <begin position="5"/>
        <end position="24"/>
    </location>
</feature>
<accession>A0A2Z5FRW6</accession>
<dbReference type="EMBL" id="CP030840">
    <property type="protein sequence ID" value="AXC09440.1"/>
    <property type="molecule type" value="Genomic_DNA"/>
</dbReference>
<feature type="transmembrane region" description="Helical" evidence="8">
    <location>
        <begin position="152"/>
        <end position="176"/>
    </location>
</feature>
<dbReference type="OrthoDB" id="105783at2"/>
<feature type="transmembrane region" description="Helical" evidence="8">
    <location>
        <begin position="126"/>
        <end position="146"/>
    </location>
</feature>
<dbReference type="PANTHER" id="PTHR33908">
    <property type="entry name" value="MANNOSYLTRANSFERASE YKCB-RELATED"/>
    <property type="match status" value="1"/>
</dbReference>
<evidence type="ECO:0000256" key="7">
    <source>
        <dbReference type="ARBA" id="ARBA00023136"/>
    </source>
</evidence>
<comment type="subcellular location">
    <subcellularLocation>
        <location evidence="1">Cell membrane</location>
        <topology evidence="1">Multi-pass membrane protein</topology>
    </subcellularLocation>
</comment>